<evidence type="ECO:0000313" key="1">
    <source>
        <dbReference type="EMBL" id="MFH6603380.1"/>
    </source>
</evidence>
<sequence length="297" mass="33840">MSTYSMSDIVSLTDFKAHTLRKWETRYNFLEPKRTDTNIRYYTDDQLRMLLNIGILLRNGHRISHIDKMSQKELNNKVSEILLKASPKDDINALVLCMLEMNEVRFSEILGRHIMRSGLMKTITNLVYPFLNHVGVLWGTNKALPAQEHFISNLIKQKILSAIEAIPHPKDDAPKIVLFLMEEETHEIGLLLAYYLAKEMGWKTFYLGQNVPQEDLRSVVQLVKPQLMMTLLTISRPLKTKTLINSLLASTTSPIAMAGSAKLLKNLEESDQIVVLKSPEEFIGLLNEKMESATASI</sequence>
<comment type="caution">
    <text evidence="1">The sequence shown here is derived from an EMBL/GenBank/DDBJ whole genome shotgun (WGS) entry which is preliminary data.</text>
</comment>
<dbReference type="Proteomes" id="UP001595191">
    <property type="component" value="Unassembled WGS sequence"/>
</dbReference>
<evidence type="ECO:0000313" key="2">
    <source>
        <dbReference type="Proteomes" id="UP001595191"/>
    </source>
</evidence>
<dbReference type="EMBL" id="JBHFPV010000001">
    <property type="protein sequence ID" value="MFH6603380.1"/>
    <property type="molecule type" value="Genomic_DNA"/>
</dbReference>
<organism evidence="1 2">
    <name type="scientific">Meishania litoralis</name>
    <dbReference type="NCBI Taxonomy" id="3434685"/>
    <lineage>
        <taxon>Bacteria</taxon>
        <taxon>Pseudomonadati</taxon>
        <taxon>Bacteroidota</taxon>
        <taxon>Flavobacteriia</taxon>
        <taxon>Flavobacteriales</taxon>
        <taxon>Flavobacteriaceae</taxon>
        <taxon>Meishania</taxon>
    </lineage>
</organism>
<reference evidence="1" key="1">
    <citation type="submission" date="2024-09" db="EMBL/GenBank/DDBJ databases">
        <authorList>
            <person name="Liu J."/>
        </authorList>
    </citation>
    <scope>NUCLEOTIDE SEQUENCE</scope>
    <source>
        <strain evidence="1">NBU2967</strain>
    </source>
</reference>
<keyword evidence="2" id="KW-1185">Reference proteome</keyword>
<proteinExistence type="predicted"/>
<gene>
    <name evidence="1" type="ORF">ACEZ3G_07825</name>
</gene>
<name>A0ACC7LJG8_9FLAO</name>
<protein>
    <submittedName>
        <fullName evidence="1">MerR family transcriptional regulator</fullName>
    </submittedName>
</protein>
<accession>A0ACC7LJG8</accession>